<accession>A0A6M0RSQ4</accession>
<evidence type="ECO:0000313" key="1">
    <source>
        <dbReference type="EMBL" id="NEZ58880.1"/>
    </source>
</evidence>
<protein>
    <submittedName>
        <fullName evidence="1">Uncharacterized protein</fullName>
    </submittedName>
</protein>
<sequence length="68" mass="7857">MDASTLRLLWSVILENSPENISNLPEALFVRHLLEQIQDRVYLSIDEQNAMQSYLQAKRGLILEMIQG</sequence>
<dbReference type="RefSeq" id="WP_163662262.1">
    <property type="nucleotide sequence ID" value="NZ_QXHD01000004.1"/>
</dbReference>
<organism evidence="1 2">
    <name type="scientific">Adonisia turfae CCMR0081</name>
    <dbReference type="NCBI Taxonomy" id="2292702"/>
    <lineage>
        <taxon>Bacteria</taxon>
        <taxon>Bacillati</taxon>
        <taxon>Cyanobacteriota</taxon>
        <taxon>Adonisia</taxon>
        <taxon>Adonisia turfae</taxon>
    </lineage>
</organism>
<reference evidence="1 2" key="1">
    <citation type="journal article" date="2020" name="Microb. Ecol.">
        <title>Ecogenomics of the Marine Benthic Filamentous Cyanobacterium Adonisia.</title>
        <authorList>
            <person name="Walter J.M."/>
            <person name="Coutinho F.H."/>
            <person name="Leomil L."/>
            <person name="Hargreaves P.I."/>
            <person name="Campeao M.E."/>
            <person name="Vieira V.V."/>
            <person name="Silva B.S."/>
            <person name="Fistarol G.O."/>
            <person name="Salomon P.S."/>
            <person name="Sawabe T."/>
            <person name="Mino S."/>
            <person name="Hosokawa M."/>
            <person name="Miyashita H."/>
            <person name="Maruyama F."/>
            <person name="van Verk M.C."/>
            <person name="Dutilh B.E."/>
            <person name="Thompson C.C."/>
            <person name="Thompson F.L."/>
        </authorList>
    </citation>
    <scope>NUCLEOTIDE SEQUENCE [LARGE SCALE GENOMIC DNA]</scope>
    <source>
        <strain evidence="1 2">CCMR0081</strain>
    </source>
</reference>
<proteinExistence type="predicted"/>
<gene>
    <name evidence="1" type="ORF">DXZ20_25210</name>
</gene>
<dbReference type="EMBL" id="QXHD01000004">
    <property type="protein sequence ID" value="NEZ58880.1"/>
    <property type="molecule type" value="Genomic_DNA"/>
</dbReference>
<dbReference type="Proteomes" id="UP000481033">
    <property type="component" value="Unassembled WGS sequence"/>
</dbReference>
<comment type="caution">
    <text evidence="1">The sequence shown here is derived from an EMBL/GenBank/DDBJ whole genome shotgun (WGS) entry which is preliminary data.</text>
</comment>
<name>A0A6M0RSQ4_9CYAN</name>
<evidence type="ECO:0000313" key="2">
    <source>
        <dbReference type="Proteomes" id="UP000481033"/>
    </source>
</evidence>
<dbReference type="AlphaFoldDB" id="A0A6M0RSQ4"/>
<keyword evidence="2" id="KW-1185">Reference proteome</keyword>